<dbReference type="eggNOG" id="KOG2479">
    <property type="taxonomic scope" value="Eukaryota"/>
</dbReference>
<dbReference type="GO" id="GO:0003743">
    <property type="term" value="F:translation initiation factor activity"/>
    <property type="evidence" value="ECO:0007669"/>
    <property type="project" value="UniProtKB-KW"/>
</dbReference>
<dbReference type="PANTHER" id="PTHR12399:SF0">
    <property type="entry name" value="EUKARYOTIC TRANSLATION INITIATION FACTOR 3 SUBUNIT D"/>
    <property type="match status" value="1"/>
</dbReference>
<keyword evidence="3" id="KW-0694">RNA-binding</keyword>
<dbReference type="GO" id="GO:0005852">
    <property type="term" value="C:eukaryotic translation initiation factor 3 complex"/>
    <property type="evidence" value="ECO:0007669"/>
    <property type="project" value="InterPro"/>
</dbReference>
<evidence type="ECO:0000256" key="1">
    <source>
        <dbReference type="ARBA" id="ARBA00022490"/>
    </source>
</evidence>
<gene>
    <name evidence="6" type="ORF">AMSG_03801</name>
</gene>
<evidence type="ECO:0000313" key="6">
    <source>
        <dbReference type="EMBL" id="KNC47367.1"/>
    </source>
</evidence>
<protein>
    <submittedName>
        <fullName evidence="6">Eukaryotic translation initiation factor 3 subunit 7</fullName>
    </submittedName>
</protein>
<dbReference type="OMA" id="CKHNGVI"/>
<evidence type="ECO:0000256" key="3">
    <source>
        <dbReference type="ARBA" id="ARBA00022884"/>
    </source>
</evidence>
<evidence type="ECO:0000256" key="4">
    <source>
        <dbReference type="ARBA" id="ARBA00022917"/>
    </source>
</evidence>
<evidence type="ECO:0000313" key="7">
    <source>
        <dbReference type="Proteomes" id="UP000054408"/>
    </source>
</evidence>
<dbReference type="EMBL" id="GL349446">
    <property type="protein sequence ID" value="KNC47367.1"/>
    <property type="molecule type" value="Genomic_DNA"/>
</dbReference>
<dbReference type="PANTHER" id="PTHR12399">
    <property type="entry name" value="EUKARYOTIC TRANSLATION INITIATION FACTOR 3 SUBUNIT 7"/>
    <property type="match status" value="1"/>
</dbReference>
<accession>A0A0L0D4S2</accession>
<keyword evidence="1" id="KW-0963">Cytoplasm</keyword>
<evidence type="ECO:0000256" key="5">
    <source>
        <dbReference type="SAM" id="MobiDB-lite"/>
    </source>
</evidence>
<reference evidence="6 7" key="1">
    <citation type="submission" date="2010-05" db="EMBL/GenBank/DDBJ databases">
        <title>The Genome Sequence of Thecamonas trahens ATCC 50062.</title>
        <authorList>
            <consortium name="The Broad Institute Genome Sequencing Platform"/>
            <person name="Russ C."/>
            <person name="Cuomo C."/>
            <person name="Shea T."/>
            <person name="Young S.K."/>
            <person name="Zeng Q."/>
            <person name="Koehrsen M."/>
            <person name="Haas B."/>
            <person name="Borodovsky M."/>
            <person name="Guigo R."/>
            <person name="Alvarado L."/>
            <person name="Berlin A."/>
            <person name="Bochicchio J."/>
            <person name="Borenstein D."/>
            <person name="Chapman S."/>
            <person name="Chen Z."/>
            <person name="Freedman E."/>
            <person name="Gellesch M."/>
            <person name="Goldberg J."/>
            <person name="Griggs A."/>
            <person name="Gujja S."/>
            <person name="Heilman E."/>
            <person name="Heiman D."/>
            <person name="Hepburn T."/>
            <person name="Howarth C."/>
            <person name="Jen D."/>
            <person name="Larson L."/>
            <person name="Mehta T."/>
            <person name="Park D."/>
            <person name="Pearson M."/>
            <person name="Roberts A."/>
            <person name="Saif S."/>
            <person name="Shenoy N."/>
            <person name="Sisk P."/>
            <person name="Stolte C."/>
            <person name="Sykes S."/>
            <person name="Thomson T."/>
            <person name="Walk T."/>
            <person name="White J."/>
            <person name="Yandava C."/>
            <person name="Burger G."/>
            <person name="Gray M.W."/>
            <person name="Holland P.W.H."/>
            <person name="King N."/>
            <person name="Lang F.B.F."/>
            <person name="Roger A.J."/>
            <person name="Ruiz-Trillo I."/>
            <person name="Lander E."/>
            <person name="Nusbaum C."/>
        </authorList>
    </citation>
    <scope>NUCLEOTIDE SEQUENCE [LARGE SCALE GENOMIC DNA]</scope>
    <source>
        <strain evidence="6 7">ATCC 50062</strain>
    </source>
</reference>
<name>A0A0L0D4S2_THETB</name>
<dbReference type="InterPro" id="IPR007783">
    <property type="entry name" value="eIF3d"/>
</dbReference>
<dbReference type="GeneID" id="25563374"/>
<evidence type="ECO:0000256" key="2">
    <source>
        <dbReference type="ARBA" id="ARBA00022540"/>
    </source>
</evidence>
<dbReference type="RefSeq" id="XP_013759705.1">
    <property type="nucleotide sequence ID" value="XM_013904251.1"/>
</dbReference>
<dbReference type="AlphaFoldDB" id="A0A0L0D4S2"/>
<proteinExistence type="predicted"/>
<dbReference type="STRING" id="461836.A0A0L0D4S2"/>
<organism evidence="6 7">
    <name type="scientific">Thecamonas trahens ATCC 50062</name>
    <dbReference type="NCBI Taxonomy" id="461836"/>
    <lineage>
        <taxon>Eukaryota</taxon>
        <taxon>Apusozoa</taxon>
        <taxon>Apusomonadida</taxon>
        <taxon>Apusomonadidae</taxon>
        <taxon>Thecamonas</taxon>
    </lineage>
</organism>
<sequence length="476" mass="54176">MHSMCSPLNSKRDNAEFQVVDNRSVKTRYNKRKYFHHKWRRQYYNARTYKGKQREQPRTALTKTNKTKPQRRKQRINYRNSYNWKRYQNKTKRPNSIPVSEEWEQVDSIPFKELNDLDAIEQPPQVEDVYKCGKVRPFNAALRGVDTRNPLKLRHAAETTFLNVSTTDDPIIQSLAEQEVAHVFMTDDILAALMCASRSVDPWDLVVKRIGDYVFFDKRDGSNFDFLRVRETAAEPPNEDDGKTFINAPEPLSREATLINQYYSQQALDVEGTPIDFGNESPFAEDASVADVGYTYRKFEYESSETEVEKITFVVRTQVDAYTIKSSGRKAMTVHALHEYDPTLDLNWRSSLDTQGGAVLATEIKNSANRLARVTARAIAAGNDLVHLGFVTRTNPAKHIDHSVLGTQTMRTETLARQLQIVPEALWVSAAAIVDSALALGEGTYVLMKDANESVLRFFAVPDNFEEELAAGPSFA</sequence>
<dbReference type="Proteomes" id="UP000054408">
    <property type="component" value="Unassembled WGS sequence"/>
</dbReference>
<dbReference type="OrthoDB" id="3168162at2759"/>
<dbReference type="GO" id="GO:0003723">
    <property type="term" value="F:RNA binding"/>
    <property type="evidence" value="ECO:0007669"/>
    <property type="project" value="UniProtKB-KW"/>
</dbReference>
<keyword evidence="7" id="KW-1185">Reference proteome</keyword>
<keyword evidence="4" id="KW-0648">Protein biosynthesis</keyword>
<keyword evidence="2 6" id="KW-0396">Initiation factor</keyword>
<feature type="region of interest" description="Disordered" evidence="5">
    <location>
        <begin position="47"/>
        <end position="73"/>
    </location>
</feature>
<dbReference type="Pfam" id="PF05091">
    <property type="entry name" value="eIF-3_zeta"/>
    <property type="match status" value="1"/>
</dbReference>
<dbReference type="PIRSF" id="PIRSF016281">
    <property type="entry name" value="EIF-3_zeta"/>
    <property type="match status" value="1"/>
</dbReference>